<reference evidence="11" key="1">
    <citation type="submission" date="2017-02" db="EMBL/GenBank/DDBJ databases">
        <authorList>
            <person name="Regsiter A."/>
            <person name="William W."/>
        </authorList>
    </citation>
    <scope>NUCLEOTIDE SEQUENCE</scope>
    <source>
        <strain evidence="11">BdmA 4</strain>
    </source>
</reference>
<keyword evidence="6 9" id="KW-0418">Kinase</keyword>
<dbReference type="GO" id="GO:0047761">
    <property type="term" value="F:butyrate kinase activity"/>
    <property type="evidence" value="ECO:0007669"/>
    <property type="project" value="UniProtKB-UniRule"/>
</dbReference>
<dbReference type="InterPro" id="IPR000890">
    <property type="entry name" value="Aliphatic_acid_kin_short-chain"/>
</dbReference>
<dbReference type="PRINTS" id="PR00471">
    <property type="entry name" value="ACETATEKNASE"/>
</dbReference>
<dbReference type="EMBL" id="FWDO01000004">
    <property type="protein sequence ID" value="SLM18230.1"/>
    <property type="molecule type" value="Genomic_DNA"/>
</dbReference>
<dbReference type="HAMAP" id="MF_00542">
    <property type="entry name" value="Butyrate_kinase"/>
    <property type="match status" value="1"/>
</dbReference>
<keyword evidence="3 9" id="KW-0963">Cytoplasm</keyword>
<evidence type="ECO:0000256" key="7">
    <source>
        <dbReference type="ARBA" id="ARBA00022840"/>
    </source>
</evidence>
<comment type="similarity">
    <text evidence="2 9 10">Belongs to the acetokinase family.</text>
</comment>
<keyword evidence="7 9" id="KW-0067">ATP-binding</keyword>
<evidence type="ECO:0000256" key="1">
    <source>
        <dbReference type="ARBA" id="ARBA00004496"/>
    </source>
</evidence>
<proteinExistence type="inferred from homology"/>
<comment type="subcellular location">
    <subcellularLocation>
        <location evidence="1 9">Cytoplasm</location>
    </subcellularLocation>
</comment>
<dbReference type="InterPro" id="IPR023865">
    <property type="entry name" value="Aliphatic_acid_kinase_CS"/>
</dbReference>
<evidence type="ECO:0000256" key="2">
    <source>
        <dbReference type="ARBA" id="ARBA00008748"/>
    </source>
</evidence>
<sequence>MKKILAINPGGTSTKIAIFDGDTLLYQKQIQHKMEDLIQYKHVIEQFEYRYTLVLSSLHESLTDMSSLNAVVARGGMLYSIESGTYSVNDIMINDLKAAKRGEHASNLGAMLAYKIANDLGIPSFIVDPVSVDEFEDVARVSGLKELPRVSLSHALNSKAIARKAADAKGKSYELSNIIVAHLGTGISVSAHKNGRMIDVNNAQEEGPFSSDRCGTVPSYRLVKMCFSGLYTENQLLKMLEGSGGLNSLVGMKDIREIELQANAGNADADLALRALTYQIAKEIGAIATVLNGKVDCIALTGGMVYSDRIVNDITRRVEFISNVLLFPGEQEMTSLASGALRVLNGEEAAKNYRGAAQC</sequence>
<dbReference type="GO" id="GO:0006083">
    <property type="term" value="P:acetate metabolic process"/>
    <property type="evidence" value="ECO:0007669"/>
    <property type="project" value="TreeGrafter"/>
</dbReference>
<dbReference type="SUPFAM" id="SSF53067">
    <property type="entry name" value="Actin-like ATPase domain"/>
    <property type="match status" value="2"/>
</dbReference>
<evidence type="ECO:0000256" key="9">
    <source>
        <dbReference type="HAMAP-Rule" id="MF_00542"/>
    </source>
</evidence>
<dbReference type="PANTHER" id="PTHR21060:SF3">
    <property type="entry name" value="BUTYRATE KINASE 2-RELATED"/>
    <property type="match status" value="1"/>
</dbReference>
<keyword evidence="4 9" id="KW-0808">Transferase</keyword>
<name>A0A3P3XPN7_9SPIR</name>
<dbReference type="NCBIfam" id="NF002834">
    <property type="entry name" value="PRK03011.1-5"/>
    <property type="match status" value="1"/>
</dbReference>
<gene>
    <name evidence="9 11" type="primary">buk</name>
    <name evidence="11" type="ORF">SPIRO4BDMA_40802</name>
</gene>
<dbReference type="GO" id="GO:0005737">
    <property type="term" value="C:cytoplasm"/>
    <property type="evidence" value="ECO:0007669"/>
    <property type="project" value="UniProtKB-SubCell"/>
</dbReference>
<dbReference type="Gene3D" id="3.30.420.40">
    <property type="match status" value="2"/>
</dbReference>
<dbReference type="GO" id="GO:0005524">
    <property type="term" value="F:ATP binding"/>
    <property type="evidence" value="ECO:0007669"/>
    <property type="project" value="UniProtKB-KW"/>
</dbReference>
<evidence type="ECO:0000256" key="4">
    <source>
        <dbReference type="ARBA" id="ARBA00022679"/>
    </source>
</evidence>
<evidence type="ECO:0000256" key="5">
    <source>
        <dbReference type="ARBA" id="ARBA00022741"/>
    </source>
</evidence>
<protein>
    <recommendedName>
        <fullName evidence="9">Probable butyrate kinase</fullName>
        <shortName evidence="9">BK</shortName>
        <ecNumber evidence="9">2.7.2.7</ecNumber>
    </recommendedName>
    <alternativeName>
        <fullName evidence="9">Branched-chain carboxylic acid kinase</fullName>
    </alternativeName>
</protein>
<dbReference type="InterPro" id="IPR011245">
    <property type="entry name" value="Butyrate_kin"/>
</dbReference>
<dbReference type="GO" id="GO:0008776">
    <property type="term" value="F:acetate kinase activity"/>
    <property type="evidence" value="ECO:0007669"/>
    <property type="project" value="TreeGrafter"/>
</dbReference>
<dbReference type="CDD" id="cd24011">
    <property type="entry name" value="ASKHA_NBD_BK"/>
    <property type="match status" value="1"/>
</dbReference>
<dbReference type="AlphaFoldDB" id="A0A3P3XPN7"/>
<organism evidence="11">
    <name type="scientific">uncultured spirochete</name>
    <dbReference type="NCBI Taxonomy" id="156406"/>
    <lineage>
        <taxon>Bacteria</taxon>
        <taxon>Pseudomonadati</taxon>
        <taxon>Spirochaetota</taxon>
        <taxon>Spirochaetia</taxon>
        <taxon>Spirochaetales</taxon>
        <taxon>environmental samples</taxon>
    </lineage>
</organism>
<evidence type="ECO:0000256" key="6">
    <source>
        <dbReference type="ARBA" id="ARBA00022777"/>
    </source>
</evidence>
<evidence type="ECO:0000313" key="11">
    <source>
        <dbReference type="EMBL" id="SLM18230.1"/>
    </source>
</evidence>
<evidence type="ECO:0000256" key="8">
    <source>
        <dbReference type="ARBA" id="ARBA00048596"/>
    </source>
</evidence>
<dbReference type="Pfam" id="PF00871">
    <property type="entry name" value="Acetate_kinase"/>
    <property type="match status" value="1"/>
</dbReference>
<evidence type="ECO:0000256" key="3">
    <source>
        <dbReference type="ARBA" id="ARBA00022490"/>
    </source>
</evidence>
<dbReference type="PANTHER" id="PTHR21060">
    <property type="entry name" value="ACETATE KINASE"/>
    <property type="match status" value="1"/>
</dbReference>
<dbReference type="NCBIfam" id="TIGR02707">
    <property type="entry name" value="butyr_kinase"/>
    <property type="match status" value="1"/>
</dbReference>
<dbReference type="PIRSF" id="PIRSF036458">
    <property type="entry name" value="Butyrate_kin"/>
    <property type="match status" value="1"/>
</dbReference>
<dbReference type="InterPro" id="IPR043129">
    <property type="entry name" value="ATPase_NBD"/>
</dbReference>
<accession>A0A3P3XPN7</accession>
<dbReference type="EC" id="2.7.2.7" evidence="9"/>
<keyword evidence="5 9" id="KW-0547">Nucleotide-binding</keyword>
<evidence type="ECO:0000256" key="10">
    <source>
        <dbReference type="RuleBase" id="RU003835"/>
    </source>
</evidence>
<comment type="catalytic activity">
    <reaction evidence="8 9">
        <text>butanoate + ATP = butanoyl phosphate + ADP</text>
        <dbReference type="Rhea" id="RHEA:13585"/>
        <dbReference type="ChEBI" id="CHEBI:17968"/>
        <dbReference type="ChEBI" id="CHEBI:30616"/>
        <dbReference type="ChEBI" id="CHEBI:58079"/>
        <dbReference type="ChEBI" id="CHEBI:456216"/>
        <dbReference type="EC" id="2.7.2.7"/>
    </reaction>
</comment>
<dbReference type="PROSITE" id="PS01076">
    <property type="entry name" value="ACETATE_KINASE_2"/>
    <property type="match status" value="1"/>
</dbReference>